<dbReference type="PANTHER" id="PTHR45947">
    <property type="entry name" value="SULFOQUINOVOSYL TRANSFERASE SQD2"/>
    <property type="match status" value="1"/>
</dbReference>
<dbReference type="Gene3D" id="3.40.50.2000">
    <property type="entry name" value="Glycogen Phosphorylase B"/>
    <property type="match status" value="2"/>
</dbReference>
<proteinExistence type="predicted"/>
<organism evidence="2 3">
    <name type="scientific">Xiashengella succiniciproducens</name>
    <dbReference type="NCBI Taxonomy" id="2949635"/>
    <lineage>
        <taxon>Bacteria</taxon>
        <taxon>Pseudomonadati</taxon>
        <taxon>Bacteroidota</taxon>
        <taxon>Bacteroidia</taxon>
        <taxon>Marinilabiliales</taxon>
        <taxon>Marinilabiliaceae</taxon>
        <taxon>Xiashengella</taxon>
    </lineage>
</organism>
<dbReference type="GO" id="GO:0016757">
    <property type="term" value="F:glycosyltransferase activity"/>
    <property type="evidence" value="ECO:0007669"/>
    <property type="project" value="InterPro"/>
</dbReference>
<keyword evidence="3" id="KW-1185">Reference proteome</keyword>
<gene>
    <name evidence="2" type="ORF">M9189_05420</name>
</gene>
<dbReference type="AlphaFoldDB" id="A0A9J6ZT74"/>
<evidence type="ECO:0000313" key="2">
    <source>
        <dbReference type="EMBL" id="URW80790.1"/>
    </source>
</evidence>
<sequence>MQSHSGNNLLLLWDRMGDYHRARWQALSQLVGADNCLAADYGMGDGLYQWENTRQSDKYFCLVAKPVEEVGAWEAFSAFRQLVKEQNITHVCIPGYGRPAYILMLLWARLKGLQVLMFAESWYAGNRLVDWAKGLLISATADVCFVSGKRAAAHFSQRLGFPAKRIIEGYSVVDNQHFAHRKSEAAASAKPQLLCVARHAPEKNLGLLIDAFKQSHLAYTWQLRIVGGGPLKENLSQQIGDSDVLLDDWLPYGDLPDMYAAATCFILPSSFEPWGLVVNEAMAAGLPIILSDAVGALPDLLTPENGWSFNHNSVADCVRCLNLLAATSPDQLSQMGASSRQIIQAFTPATWADKVYLSYFSYLSAK</sequence>
<name>A0A9J6ZT74_9BACT</name>
<evidence type="ECO:0000313" key="3">
    <source>
        <dbReference type="Proteomes" id="UP001056426"/>
    </source>
</evidence>
<dbReference type="EMBL" id="CP098400">
    <property type="protein sequence ID" value="URW80790.1"/>
    <property type="molecule type" value="Genomic_DNA"/>
</dbReference>
<accession>A0A9J6ZT74</accession>
<reference evidence="2" key="1">
    <citation type="submission" date="2022-05" db="EMBL/GenBank/DDBJ databases">
        <authorList>
            <person name="Sun X."/>
        </authorList>
    </citation>
    <scope>NUCLEOTIDE SEQUENCE</scope>
    <source>
        <strain evidence="2">Ai-910</strain>
    </source>
</reference>
<dbReference type="PANTHER" id="PTHR45947:SF3">
    <property type="entry name" value="SULFOQUINOVOSYL TRANSFERASE SQD2"/>
    <property type="match status" value="1"/>
</dbReference>
<protein>
    <submittedName>
        <fullName evidence="2">Glycosyltransferase family 4 protein</fullName>
    </submittedName>
</protein>
<dbReference type="Pfam" id="PF00534">
    <property type="entry name" value="Glycos_transf_1"/>
    <property type="match status" value="1"/>
</dbReference>
<dbReference type="RefSeq" id="WP_250725210.1">
    <property type="nucleotide sequence ID" value="NZ_CP098400.1"/>
</dbReference>
<dbReference type="SUPFAM" id="SSF53756">
    <property type="entry name" value="UDP-Glycosyltransferase/glycogen phosphorylase"/>
    <property type="match status" value="1"/>
</dbReference>
<dbReference type="InterPro" id="IPR001296">
    <property type="entry name" value="Glyco_trans_1"/>
</dbReference>
<dbReference type="CDD" id="cd03801">
    <property type="entry name" value="GT4_PimA-like"/>
    <property type="match status" value="1"/>
</dbReference>
<dbReference type="KEGG" id="alkq:M9189_05420"/>
<feature type="domain" description="Glycosyl transferase family 1" evidence="1">
    <location>
        <begin position="180"/>
        <end position="328"/>
    </location>
</feature>
<dbReference type="InterPro" id="IPR050194">
    <property type="entry name" value="Glycosyltransferase_grp1"/>
</dbReference>
<dbReference type="Proteomes" id="UP001056426">
    <property type="component" value="Chromosome"/>
</dbReference>
<reference evidence="2" key="2">
    <citation type="submission" date="2022-06" db="EMBL/GenBank/DDBJ databases">
        <title>Xiashengella guii gen. nov. sp. nov., a bacterium isolated form anaerobic digestion tank.</title>
        <authorList>
            <person name="Huang H."/>
        </authorList>
    </citation>
    <scope>NUCLEOTIDE SEQUENCE</scope>
    <source>
        <strain evidence="2">Ai-910</strain>
    </source>
</reference>
<evidence type="ECO:0000259" key="1">
    <source>
        <dbReference type="Pfam" id="PF00534"/>
    </source>
</evidence>